<dbReference type="PANTHER" id="PTHR24223">
    <property type="entry name" value="ATP-BINDING CASSETTE SUB-FAMILY C"/>
    <property type="match status" value="1"/>
</dbReference>
<dbReference type="STRING" id="502779.C1H6P1"/>
<reference evidence="4 5" key="1">
    <citation type="journal article" date="2011" name="PLoS Genet.">
        <title>Comparative genomic analysis of human fungal pathogens causing paracoccidioidomycosis.</title>
        <authorList>
            <person name="Desjardins C.A."/>
            <person name="Champion M.D."/>
            <person name="Holder J.W."/>
            <person name="Muszewska A."/>
            <person name="Goldberg J."/>
            <person name="Bailao A.M."/>
            <person name="Brigido M.M."/>
            <person name="Ferreira M.E."/>
            <person name="Garcia A.M."/>
            <person name="Grynberg M."/>
            <person name="Gujja S."/>
            <person name="Heiman D.I."/>
            <person name="Henn M.R."/>
            <person name="Kodira C.D."/>
            <person name="Leon-Narvaez H."/>
            <person name="Longo L.V."/>
            <person name="Ma L.J."/>
            <person name="Malavazi I."/>
            <person name="Matsuo A.L."/>
            <person name="Morais F.V."/>
            <person name="Pereira M."/>
            <person name="Rodriguez-Brito S."/>
            <person name="Sakthikumar S."/>
            <person name="Salem-Izacc S.M."/>
            <person name="Sykes S.M."/>
            <person name="Teixeira M.M."/>
            <person name="Vallejo M.C."/>
            <person name="Walter M.E."/>
            <person name="Yandava C."/>
            <person name="Young S."/>
            <person name="Zeng Q."/>
            <person name="Zucker J."/>
            <person name="Felipe M.S."/>
            <person name="Goldman G.H."/>
            <person name="Haas B.J."/>
            <person name="McEwen J.G."/>
            <person name="Nino-Vega G."/>
            <person name="Puccia R."/>
            <person name="San-Blas G."/>
            <person name="Soares C.M."/>
            <person name="Birren B.W."/>
            <person name="Cuomo C.A."/>
        </authorList>
    </citation>
    <scope>NUCLEOTIDE SEQUENCE [LARGE SCALE GENOMIC DNA]</scope>
    <source>
        <strain evidence="5">ATCC MYA-826 / Pb01</strain>
    </source>
</reference>
<dbReference type="InterPro" id="IPR027417">
    <property type="entry name" value="P-loop_NTPase"/>
</dbReference>
<keyword evidence="3" id="KW-0472">Membrane</keyword>
<feature type="transmembrane region" description="Helical" evidence="3">
    <location>
        <begin position="142"/>
        <end position="165"/>
    </location>
</feature>
<dbReference type="KEGG" id="pbl:PAAG_06432"/>
<accession>C1H6P1</accession>
<dbReference type="eggNOG" id="KOG0054">
    <property type="taxonomic scope" value="Eukaryota"/>
</dbReference>
<gene>
    <name evidence="4" type="ORF">PAAG_06432</name>
</gene>
<dbReference type="SUPFAM" id="SSF52540">
    <property type="entry name" value="P-loop containing nucleoside triphosphate hydrolases"/>
    <property type="match status" value="1"/>
</dbReference>
<dbReference type="Proteomes" id="UP000002059">
    <property type="component" value="Partially assembled WGS sequence"/>
</dbReference>
<evidence type="ECO:0000256" key="3">
    <source>
        <dbReference type="SAM" id="Phobius"/>
    </source>
</evidence>
<keyword evidence="1" id="KW-0547">Nucleotide-binding</keyword>
<protein>
    <submittedName>
        <fullName evidence="4">Uncharacterized protein</fullName>
    </submittedName>
</protein>
<dbReference type="GO" id="GO:0005524">
    <property type="term" value="F:ATP binding"/>
    <property type="evidence" value="ECO:0007669"/>
    <property type="project" value="UniProtKB-KW"/>
</dbReference>
<evidence type="ECO:0000313" key="4">
    <source>
        <dbReference type="EMBL" id="EEH35385.2"/>
    </source>
</evidence>
<dbReference type="PANTHER" id="PTHR24223:SF464">
    <property type="entry name" value="ABC-TYPE TRANSPORTER CICA"/>
    <property type="match status" value="1"/>
</dbReference>
<dbReference type="InterPro" id="IPR050173">
    <property type="entry name" value="ABC_transporter_C-like"/>
</dbReference>
<dbReference type="EMBL" id="KN294009">
    <property type="protein sequence ID" value="EEH35385.2"/>
    <property type="molecule type" value="Genomic_DNA"/>
</dbReference>
<dbReference type="HOGENOM" id="CLU_1027123_0_0_1"/>
<name>C1H6P1_PARBA</name>
<keyword evidence="2" id="KW-0067">ATP-binding</keyword>
<keyword evidence="5" id="KW-1185">Reference proteome</keyword>
<keyword evidence="3" id="KW-1133">Transmembrane helix</keyword>
<dbReference type="Gene3D" id="3.40.50.300">
    <property type="entry name" value="P-loop containing nucleotide triphosphate hydrolases"/>
    <property type="match status" value="1"/>
</dbReference>
<organism evidence="4 5">
    <name type="scientific">Paracoccidioides lutzii (strain ATCC MYA-826 / Pb01)</name>
    <name type="common">Paracoccidioides brasiliensis</name>
    <dbReference type="NCBI Taxonomy" id="502779"/>
    <lineage>
        <taxon>Eukaryota</taxon>
        <taxon>Fungi</taxon>
        <taxon>Dikarya</taxon>
        <taxon>Ascomycota</taxon>
        <taxon>Pezizomycotina</taxon>
        <taxon>Eurotiomycetes</taxon>
        <taxon>Eurotiomycetidae</taxon>
        <taxon>Onygenales</taxon>
        <taxon>Ajellomycetaceae</taxon>
        <taxon>Paracoccidioides</taxon>
    </lineage>
</organism>
<dbReference type="OrthoDB" id="6500128at2759"/>
<dbReference type="VEuPathDB" id="FungiDB:PAAG_06432"/>
<feature type="transmembrane region" description="Helical" evidence="3">
    <location>
        <begin position="177"/>
        <end position="200"/>
    </location>
</feature>
<evidence type="ECO:0000256" key="2">
    <source>
        <dbReference type="ARBA" id="ARBA00022840"/>
    </source>
</evidence>
<dbReference type="RefSeq" id="XP_015700115.1">
    <property type="nucleotide sequence ID" value="XM_015845889.1"/>
</dbReference>
<dbReference type="AlphaFoldDB" id="C1H6P1"/>
<keyword evidence="3" id="KW-0812">Transmembrane</keyword>
<proteinExistence type="predicted"/>
<evidence type="ECO:0000313" key="5">
    <source>
        <dbReference type="Proteomes" id="UP000002059"/>
    </source>
</evidence>
<dbReference type="GO" id="GO:0016020">
    <property type="term" value="C:membrane"/>
    <property type="evidence" value="ECO:0007669"/>
    <property type="project" value="TreeGrafter"/>
</dbReference>
<evidence type="ECO:0000256" key="1">
    <source>
        <dbReference type="ARBA" id="ARBA00022741"/>
    </source>
</evidence>
<dbReference type="GO" id="GO:0042626">
    <property type="term" value="F:ATPase-coupled transmembrane transporter activity"/>
    <property type="evidence" value="ECO:0007669"/>
    <property type="project" value="TreeGrafter"/>
</dbReference>
<dbReference type="GeneID" id="9094858"/>
<sequence>MSLMTFQWISPLMTASDFLSPSARAIYFDADLILTDDLLSAVDAYVGCHIMDNAICGLHSDKYRILATQALHVLGRCDHITLMNDGRIDTIDIFDNLMCDGKVFHPLLAATSQEEDVSKKDDELDDEIEDEKCQKVGKEVPLIVLSLLLASRVNIVISLWLSYWTSNKLDLSQDQYTVIYAGFSGSRLVLFLAFSTILSLSRTSASKAMLHKAMTRVSRVPHVLFYCANGSYCQSIFRGYSNNGQRADRCDANILHNPLVNHFQNNSQHLL</sequence>